<dbReference type="Gene3D" id="3.30.530.20">
    <property type="match status" value="1"/>
</dbReference>
<sequence>MSLRITSGVRRTITLDTDANTLLSLLEDLPGAARLFPRLERMTNLGHNIWRWDMEGIGLGHITFLKLSFSCRYRIDRDNREITWEPLDRNDRATIEGRMKITPRNHGCILEMDSTGSGKLPLPSAVEPLLTPLVKLEAEYLIDRFLENITKTLSPD</sequence>
<gene>
    <name evidence="1" type="ORF">ENN50_04295</name>
</gene>
<comment type="caution">
    <text evidence="1">The sequence shown here is derived from an EMBL/GenBank/DDBJ whole genome shotgun (WGS) entry which is preliminary data.</text>
</comment>
<evidence type="ECO:0008006" key="2">
    <source>
        <dbReference type="Google" id="ProtNLM"/>
    </source>
</evidence>
<name>A0A831SQ65_PROAE</name>
<proteinExistence type="predicted"/>
<dbReference type="Proteomes" id="UP000886335">
    <property type="component" value="Unassembled WGS sequence"/>
</dbReference>
<organism evidence="1">
    <name type="scientific">Prosthecochloris aestuarii</name>
    <dbReference type="NCBI Taxonomy" id="1102"/>
    <lineage>
        <taxon>Bacteria</taxon>
        <taxon>Pseudomonadati</taxon>
        <taxon>Chlorobiota</taxon>
        <taxon>Chlorobiia</taxon>
        <taxon>Chlorobiales</taxon>
        <taxon>Chlorobiaceae</taxon>
        <taxon>Prosthecochloris</taxon>
    </lineage>
</organism>
<accession>A0A831SQ65</accession>
<protein>
    <recommendedName>
        <fullName evidence="2">Cyclase/dehydrase</fullName>
    </recommendedName>
</protein>
<dbReference type="AlphaFoldDB" id="A0A831SQ65"/>
<dbReference type="SUPFAM" id="SSF55961">
    <property type="entry name" value="Bet v1-like"/>
    <property type="match status" value="1"/>
</dbReference>
<reference evidence="1" key="1">
    <citation type="journal article" date="2020" name="mSystems">
        <title>Genome- and Community-Level Interaction Insights into Carbon Utilization and Element Cycling Functions of Hydrothermarchaeota in Hydrothermal Sediment.</title>
        <authorList>
            <person name="Zhou Z."/>
            <person name="Liu Y."/>
            <person name="Xu W."/>
            <person name="Pan J."/>
            <person name="Luo Z.H."/>
            <person name="Li M."/>
        </authorList>
    </citation>
    <scope>NUCLEOTIDE SEQUENCE [LARGE SCALE GENOMIC DNA]</scope>
    <source>
        <strain evidence="1">SpSt-1181</strain>
    </source>
</reference>
<dbReference type="EMBL" id="DSBW01000099">
    <property type="protein sequence ID" value="HED30901.1"/>
    <property type="molecule type" value="Genomic_DNA"/>
</dbReference>
<evidence type="ECO:0000313" key="1">
    <source>
        <dbReference type="EMBL" id="HED30901.1"/>
    </source>
</evidence>
<dbReference type="InterPro" id="IPR023393">
    <property type="entry name" value="START-like_dom_sf"/>
</dbReference>